<keyword evidence="1" id="KW-1133">Transmembrane helix</keyword>
<reference evidence="3 4" key="1">
    <citation type="submission" date="2019-03" db="EMBL/GenBank/DDBJ databases">
        <title>Genomic Encyclopedia of Type Strains, Phase IV (KMG-IV): sequencing the most valuable type-strain genomes for metagenomic binning, comparative biology and taxonomic classification.</title>
        <authorList>
            <person name="Goeker M."/>
        </authorList>
    </citation>
    <scope>NUCLEOTIDE SEQUENCE [LARGE SCALE GENOMIC DNA]</scope>
    <source>
        <strain evidence="3 4">DSM 103428</strain>
    </source>
</reference>
<feature type="signal peptide" evidence="2">
    <location>
        <begin position="1"/>
        <end position="26"/>
    </location>
</feature>
<keyword evidence="4" id="KW-1185">Reference proteome</keyword>
<evidence type="ECO:0000256" key="2">
    <source>
        <dbReference type="SAM" id="SignalP"/>
    </source>
</evidence>
<evidence type="ECO:0000313" key="4">
    <source>
        <dbReference type="Proteomes" id="UP000295210"/>
    </source>
</evidence>
<organism evidence="3 4">
    <name type="scientific">Acidipila rosea</name>
    <dbReference type="NCBI Taxonomy" id="768535"/>
    <lineage>
        <taxon>Bacteria</taxon>
        <taxon>Pseudomonadati</taxon>
        <taxon>Acidobacteriota</taxon>
        <taxon>Terriglobia</taxon>
        <taxon>Terriglobales</taxon>
        <taxon>Acidobacteriaceae</taxon>
        <taxon>Acidipila</taxon>
    </lineage>
</organism>
<accession>A0A4R1L7Z9</accession>
<feature type="transmembrane region" description="Helical" evidence="1">
    <location>
        <begin position="310"/>
        <end position="333"/>
    </location>
</feature>
<proteinExistence type="predicted"/>
<evidence type="ECO:0000313" key="3">
    <source>
        <dbReference type="EMBL" id="TCK72469.1"/>
    </source>
</evidence>
<comment type="caution">
    <text evidence="3">The sequence shown here is derived from an EMBL/GenBank/DDBJ whole genome shotgun (WGS) entry which is preliminary data.</text>
</comment>
<dbReference type="InterPro" id="IPR046534">
    <property type="entry name" value="DUF6599"/>
</dbReference>
<dbReference type="EMBL" id="SMGK01000003">
    <property type="protein sequence ID" value="TCK72469.1"/>
    <property type="molecule type" value="Genomic_DNA"/>
</dbReference>
<sequence length="362" mass="37743">MPSHSPYIRIVQAAATVLLASAAAFAAPSSKPALPASFAGWQQQSSAPQSPTPADAAALKEFGLTQATAATYEHGAQKVTLQAFSFPDATGAYGAFTYFRQPDMRDLKIGNGGAANGTHYAFWSGATMVEADFARPDAAARHVLSELAAALPKTAGPEAIAPSLPAYLPAQSLDPASVHYSLGPASYAHDGGQLPAQIIDFSRDAEVVSGEYRARRGKGTLTLINYPTPQMALDREHAFAAALKANPSAFGASDPESLLVRRAGPLLAVTTGHLDPGEARKLLDDIHYNAGIVWSNTLAGSGEAKKTASLLLSIAYMTIALALAALVLGVFLGGGRALIRMARGKPLSTMNDDDFISLKLGR</sequence>
<keyword evidence="2" id="KW-0732">Signal</keyword>
<dbReference type="Pfam" id="PF20244">
    <property type="entry name" value="DUF6599"/>
    <property type="match status" value="1"/>
</dbReference>
<dbReference type="OrthoDB" id="109092at2"/>
<protein>
    <recommendedName>
        <fullName evidence="5">DUF2167 domain-containing protein</fullName>
    </recommendedName>
</protein>
<gene>
    <name evidence="3" type="ORF">C7378_2048</name>
</gene>
<dbReference type="RefSeq" id="WP_131995809.1">
    <property type="nucleotide sequence ID" value="NZ_SMGK01000003.1"/>
</dbReference>
<evidence type="ECO:0000256" key="1">
    <source>
        <dbReference type="SAM" id="Phobius"/>
    </source>
</evidence>
<keyword evidence="1" id="KW-0812">Transmembrane</keyword>
<feature type="chain" id="PRO_5020731404" description="DUF2167 domain-containing protein" evidence="2">
    <location>
        <begin position="27"/>
        <end position="362"/>
    </location>
</feature>
<evidence type="ECO:0008006" key="5">
    <source>
        <dbReference type="Google" id="ProtNLM"/>
    </source>
</evidence>
<name>A0A4R1L7Z9_9BACT</name>
<keyword evidence="1" id="KW-0472">Membrane</keyword>
<dbReference type="Proteomes" id="UP000295210">
    <property type="component" value="Unassembled WGS sequence"/>
</dbReference>
<dbReference type="AlphaFoldDB" id="A0A4R1L7Z9"/>